<keyword evidence="15 20" id="KW-0472">Membrane</keyword>
<comment type="similarity">
    <text evidence="5 18">Belongs to the CDS family.</text>
</comment>
<evidence type="ECO:0000256" key="4">
    <source>
        <dbReference type="ARBA" id="ARBA00005189"/>
    </source>
</evidence>
<evidence type="ECO:0000256" key="8">
    <source>
        <dbReference type="ARBA" id="ARBA00022475"/>
    </source>
</evidence>
<evidence type="ECO:0000256" key="9">
    <source>
        <dbReference type="ARBA" id="ARBA00022516"/>
    </source>
</evidence>
<dbReference type="PANTHER" id="PTHR46382">
    <property type="entry name" value="PHOSPHATIDATE CYTIDYLYLTRANSFERASE"/>
    <property type="match status" value="1"/>
</dbReference>
<dbReference type="InterPro" id="IPR000374">
    <property type="entry name" value="PC_trans"/>
</dbReference>
<keyword evidence="13 20" id="KW-1133">Transmembrane helix</keyword>
<dbReference type="UniPathway" id="UPA00557">
    <property type="reaction ID" value="UER00614"/>
</dbReference>
<comment type="caution">
    <text evidence="21">The sequence shown here is derived from an EMBL/GenBank/DDBJ whole genome shotgun (WGS) entry which is preliminary data.</text>
</comment>
<evidence type="ECO:0000313" key="23">
    <source>
        <dbReference type="Proteomes" id="UP000648535"/>
    </source>
</evidence>
<evidence type="ECO:0000256" key="5">
    <source>
        <dbReference type="ARBA" id="ARBA00010185"/>
    </source>
</evidence>
<keyword evidence="16" id="KW-0594">Phospholipid biosynthesis</keyword>
<comment type="subcellular location">
    <subcellularLocation>
        <location evidence="2">Cell membrane</location>
        <topology evidence="2">Multi-pass membrane protein</topology>
    </subcellularLocation>
</comment>
<dbReference type="GO" id="GO:0005886">
    <property type="term" value="C:plasma membrane"/>
    <property type="evidence" value="ECO:0007669"/>
    <property type="project" value="UniProtKB-SubCell"/>
</dbReference>
<keyword evidence="12 18" id="KW-0548">Nucleotidyltransferase</keyword>
<dbReference type="Proteomes" id="UP000648535">
    <property type="component" value="Unassembled WGS sequence"/>
</dbReference>
<dbReference type="Pfam" id="PF01148">
    <property type="entry name" value="CTP_transf_1"/>
    <property type="match status" value="1"/>
</dbReference>
<comment type="catalytic activity">
    <reaction evidence="1 18">
        <text>a 1,2-diacyl-sn-glycero-3-phosphate + CTP + H(+) = a CDP-1,2-diacyl-sn-glycerol + diphosphate</text>
        <dbReference type="Rhea" id="RHEA:16229"/>
        <dbReference type="ChEBI" id="CHEBI:15378"/>
        <dbReference type="ChEBI" id="CHEBI:33019"/>
        <dbReference type="ChEBI" id="CHEBI:37563"/>
        <dbReference type="ChEBI" id="CHEBI:58332"/>
        <dbReference type="ChEBI" id="CHEBI:58608"/>
        <dbReference type="EC" id="2.7.7.41"/>
    </reaction>
</comment>
<comment type="pathway">
    <text evidence="4">Lipid metabolism.</text>
</comment>
<feature type="transmembrane region" description="Helical" evidence="20">
    <location>
        <begin position="126"/>
        <end position="143"/>
    </location>
</feature>
<keyword evidence="14" id="KW-0443">Lipid metabolism</keyword>
<evidence type="ECO:0000256" key="7">
    <source>
        <dbReference type="ARBA" id="ARBA00019373"/>
    </source>
</evidence>
<dbReference type="Proteomes" id="UP000746584">
    <property type="component" value="Unassembled WGS sequence"/>
</dbReference>
<reference evidence="22 24" key="3">
    <citation type="submission" date="2021-01" db="EMBL/GenBank/DDBJ databases">
        <title>Sequencing the genomes of 1000 actinobacteria strains.</title>
        <authorList>
            <person name="Klenk H.-P."/>
        </authorList>
    </citation>
    <scope>NUCLEOTIDE SEQUENCE [LARGE SCALE GENOMIC DNA]</scope>
    <source>
        <strain evidence="22 24">DSM 20542</strain>
    </source>
</reference>
<evidence type="ECO:0000256" key="17">
    <source>
        <dbReference type="ARBA" id="ARBA00023264"/>
    </source>
</evidence>
<dbReference type="EC" id="2.7.7.41" evidence="6 18"/>
<keyword evidence="10 18" id="KW-0808">Transferase</keyword>
<feature type="transmembrane region" description="Helical" evidence="20">
    <location>
        <begin position="186"/>
        <end position="205"/>
    </location>
</feature>
<evidence type="ECO:0000256" key="10">
    <source>
        <dbReference type="ARBA" id="ARBA00022679"/>
    </source>
</evidence>
<dbReference type="EMBL" id="BMOI01000001">
    <property type="protein sequence ID" value="GGK86678.1"/>
    <property type="molecule type" value="Genomic_DNA"/>
</dbReference>
<dbReference type="AlphaFoldDB" id="A0A8H9G9S7"/>
<evidence type="ECO:0000313" key="22">
    <source>
        <dbReference type="EMBL" id="MBM7801918.1"/>
    </source>
</evidence>
<keyword evidence="11 18" id="KW-0812">Transmembrane</keyword>
<dbReference type="GO" id="GO:0016024">
    <property type="term" value="P:CDP-diacylglycerol biosynthetic process"/>
    <property type="evidence" value="ECO:0007669"/>
    <property type="project" value="UniProtKB-UniPathway"/>
</dbReference>
<feature type="transmembrane region" description="Helical" evidence="20">
    <location>
        <begin position="251"/>
        <end position="269"/>
    </location>
</feature>
<evidence type="ECO:0000256" key="18">
    <source>
        <dbReference type="RuleBase" id="RU003938"/>
    </source>
</evidence>
<keyword evidence="8" id="KW-1003">Cell membrane</keyword>
<evidence type="ECO:0000256" key="13">
    <source>
        <dbReference type="ARBA" id="ARBA00022989"/>
    </source>
</evidence>
<feature type="transmembrane region" description="Helical" evidence="20">
    <location>
        <begin position="97"/>
        <end position="114"/>
    </location>
</feature>
<evidence type="ECO:0000256" key="14">
    <source>
        <dbReference type="ARBA" id="ARBA00023098"/>
    </source>
</evidence>
<dbReference type="EMBL" id="JAFBCG010000001">
    <property type="protein sequence ID" value="MBM7801918.1"/>
    <property type="molecule type" value="Genomic_DNA"/>
</dbReference>
<feature type="region of interest" description="Disordered" evidence="19">
    <location>
        <begin position="1"/>
        <end position="24"/>
    </location>
</feature>
<comment type="pathway">
    <text evidence="3 18">Phospholipid metabolism; CDP-diacylglycerol biosynthesis; CDP-diacylglycerol from sn-glycerol 3-phosphate: step 3/3.</text>
</comment>
<evidence type="ECO:0000256" key="2">
    <source>
        <dbReference type="ARBA" id="ARBA00004651"/>
    </source>
</evidence>
<evidence type="ECO:0000256" key="12">
    <source>
        <dbReference type="ARBA" id="ARBA00022695"/>
    </source>
</evidence>
<evidence type="ECO:0000313" key="21">
    <source>
        <dbReference type="EMBL" id="GGK86678.1"/>
    </source>
</evidence>
<dbReference type="PANTHER" id="PTHR46382:SF1">
    <property type="entry name" value="PHOSPHATIDATE CYTIDYLYLTRANSFERASE"/>
    <property type="match status" value="1"/>
</dbReference>
<reference evidence="21" key="1">
    <citation type="journal article" date="2014" name="Int. J. Syst. Evol. Microbiol.">
        <title>Complete genome sequence of Corynebacterium casei LMG S-19264T (=DSM 44701T), isolated from a smear-ripened cheese.</title>
        <authorList>
            <consortium name="US DOE Joint Genome Institute (JGI-PGF)"/>
            <person name="Walter F."/>
            <person name="Albersmeier A."/>
            <person name="Kalinowski J."/>
            <person name="Ruckert C."/>
        </authorList>
    </citation>
    <scope>NUCLEOTIDE SEQUENCE</scope>
    <source>
        <strain evidence="21">JCM 1480</strain>
    </source>
</reference>
<evidence type="ECO:0000256" key="20">
    <source>
        <dbReference type="SAM" id="Phobius"/>
    </source>
</evidence>
<evidence type="ECO:0000256" key="1">
    <source>
        <dbReference type="ARBA" id="ARBA00001698"/>
    </source>
</evidence>
<evidence type="ECO:0000256" key="19">
    <source>
        <dbReference type="SAM" id="MobiDB-lite"/>
    </source>
</evidence>
<keyword evidence="17" id="KW-1208">Phospholipid metabolism</keyword>
<feature type="transmembrane region" description="Helical" evidence="20">
    <location>
        <begin position="73"/>
        <end position="91"/>
    </location>
</feature>
<reference evidence="21" key="2">
    <citation type="submission" date="2020-09" db="EMBL/GenBank/DDBJ databases">
        <authorList>
            <person name="Sun Q."/>
            <person name="Ohkuma M."/>
        </authorList>
    </citation>
    <scope>NUCLEOTIDE SEQUENCE</scope>
    <source>
        <strain evidence="21">JCM 1480</strain>
    </source>
</reference>
<evidence type="ECO:0000256" key="16">
    <source>
        <dbReference type="ARBA" id="ARBA00023209"/>
    </source>
</evidence>
<evidence type="ECO:0000256" key="6">
    <source>
        <dbReference type="ARBA" id="ARBA00012487"/>
    </source>
</evidence>
<evidence type="ECO:0000256" key="3">
    <source>
        <dbReference type="ARBA" id="ARBA00005119"/>
    </source>
</evidence>
<dbReference type="PROSITE" id="PS01315">
    <property type="entry name" value="CDS"/>
    <property type="match status" value="1"/>
</dbReference>
<evidence type="ECO:0000313" key="24">
    <source>
        <dbReference type="Proteomes" id="UP000746584"/>
    </source>
</evidence>
<keyword evidence="9" id="KW-0444">Lipid biosynthesis</keyword>
<feature type="transmembrane region" description="Helical" evidence="20">
    <location>
        <begin position="211"/>
        <end position="230"/>
    </location>
</feature>
<accession>A0A8H9G9S7</accession>
<feature type="transmembrane region" description="Helical" evidence="20">
    <location>
        <begin position="275"/>
        <end position="294"/>
    </location>
</feature>
<protein>
    <recommendedName>
        <fullName evidence="7 18">Phosphatidate cytidylyltransferase</fullName>
        <ecNumber evidence="6 18">2.7.7.41</ecNumber>
    </recommendedName>
</protein>
<evidence type="ECO:0000256" key="15">
    <source>
        <dbReference type="ARBA" id="ARBA00023136"/>
    </source>
</evidence>
<keyword evidence="24" id="KW-1185">Reference proteome</keyword>
<sequence>MRRHDQGAERPTTEEPAKRGLRHDLDARARAARSDFDARARAARSDFEASIRQRRADFDARNEALTARTGRNLPAAIGIALAFAVVMLGALLIWKPAFMVVAAFLLGVGVYELASAMRFAGRDVPRIPSVAVAIAVVPAAFLFGQAAALFTLLGGIVLISAWRLVEVATARTKPPAGNVVRDLTNGLFVQAYISLLGACVVLLSAQRDGQFWVIAFILVVVAVDTGAYATGLNLGKHPMAPRISPKKTWEGFAGSVAASIVVGIIVSWLLLGLPWWTGVVLGVLISGSATLGDLTESMIKRDLGIKDISSFLPGHGGLLDRIDSILPSAAVAYVLYLIVNH</sequence>
<name>A0A8H9G9S7_9MICO</name>
<dbReference type="GO" id="GO:0004605">
    <property type="term" value="F:phosphatidate cytidylyltransferase activity"/>
    <property type="evidence" value="ECO:0007669"/>
    <property type="project" value="UniProtKB-EC"/>
</dbReference>
<gene>
    <name evidence="21" type="ORF">GCM10009769_00860</name>
    <name evidence="22" type="ORF">JOE58_001169</name>
</gene>
<evidence type="ECO:0000256" key="11">
    <source>
        <dbReference type="ARBA" id="ARBA00022692"/>
    </source>
</evidence>
<organism evidence="21 23">
    <name type="scientific">Curtobacterium luteum</name>
    <dbReference type="NCBI Taxonomy" id="33881"/>
    <lineage>
        <taxon>Bacteria</taxon>
        <taxon>Bacillati</taxon>
        <taxon>Actinomycetota</taxon>
        <taxon>Actinomycetes</taxon>
        <taxon>Micrococcales</taxon>
        <taxon>Microbacteriaceae</taxon>
        <taxon>Curtobacterium</taxon>
    </lineage>
</organism>
<proteinExistence type="inferred from homology"/>
<dbReference type="RefSeq" id="WP_229727775.1">
    <property type="nucleotide sequence ID" value="NZ_BMOI01000001.1"/>
</dbReference>